<protein>
    <submittedName>
        <fullName evidence="2">Uncharacterized protein</fullName>
    </submittedName>
</protein>
<evidence type="ECO:0000256" key="1">
    <source>
        <dbReference type="SAM" id="MobiDB-lite"/>
    </source>
</evidence>
<feature type="region of interest" description="Disordered" evidence="1">
    <location>
        <begin position="1"/>
        <end position="44"/>
    </location>
</feature>
<dbReference type="OrthoDB" id="2017405at2759"/>
<dbReference type="Pfam" id="PF11326">
    <property type="entry name" value="PANTS-like"/>
    <property type="match status" value="1"/>
</dbReference>
<organism evidence="2 3">
    <name type="scientific">Puccinia striiformis f. sp. tritici PST-78</name>
    <dbReference type="NCBI Taxonomy" id="1165861"/>
    <lineage>
        <taxon>Eukaryota</taxon>
        <taxon>Fungi</taxon>
        <taxon>Dikarya</taxon>
        <taxon>Basidiomycota</taxon>
        <taxon>Pucciniomycotina</taxon>
        <taxon>Pucciniomycetes</taxon>
        <taxon>Pucciniales</taxon>
        <taxon>Pucciniaceae</taxon>
        <taxon>Puccinia</taxon>
    </lineage>
</organism>
<dbReference type="PANTHER" id="PTHR28052">
    <property type="entry name" value="UPF0545 PROTEIN C22ORF39"/>
    <property type="match status" value="1"/>
</dbReference>
<dbReference type="Proteomes" id="UP000054564">
    <property type="component" value="Unassembled WGS sequence"/>
</dbReference>
<keyword evidence="3" id="KW-1185">Reference proteome</keyword>
<dbReference type="EMBL" id="AJIL01000032">
    <property type="protein sequence ID" value="KNF01116.1"/>
    <property type="molecule type" value="Genomic_DNA"/>
</dbReference>
<dbReference type="STRING" id="1165861.A0A0L0VPC6"/>
<dbReference type="InterPro" id="IPR021475">
    <property type="entry name" value="Pants/Emi1-like"/>
</dbReference>
<accession>A0A0L0VPC6</accession>
<comment type="caution">
    <text evidence="2">The sequence shown here is derived from an EMBL/GenBank/DDBJ whole genome shotgun (WGS) entry which is preliminary data.</text>
</comment>
<reference evidence="3" key="1">
    <citation type="submission" date="2014-03" db="EMBL/GenBank/DDBJ databases">
        <title>The Genome Sequence of Puccinia striiformis f. sp. tritici PST-78.</title>
        <authorList>
            <consortium name="The Broad Institute Genome Sequencing Platform"/>
            <person name="Cuomo C."/>
            <person name="Hulbert S."/>
            <person name="Chen X."/>
            <person name="Walker B."/>
            <person name="Young S.K."/>
            <person name="Zeng Q."/>
            <person name="Gargeya S."/>
            <person name="Fitzgerald M."/>
            <person name="Haas B."/>
            <person name="Abouelleil A."/>
            <person name="Alvarado L."/>
            <person name="Arachchi H.M."/>
            <person name="Berlin A.M."/>
            <person name="Chapman S.B."/>
            <person name="Goldberg J."/>
            <person name="Griggs A."/>
            <person name="Gujja S."/>
            <person name="Hansen M."/>
            <person name="Howarth C."/>
            <person name="Imamovic A."/>
            <person name="Larimer J."/>
            <person name="McCowan C."/>
            <person name="Montmayeur A."/>
            <person name="Murphy C."/>
            <person name="Neiman D."/>
            <person name="Pearson M."/>
            <person name="Priest M."/>
            <person name="Roberts A."/>
            <person name="Saif S."/>
            <person name="Shea T."/>
            <person name="Sisk P."/>
            <person name="Sykes S."/>
            <person name="Wortman J."/>
            <person name="Nusbaum C."/>
            <person name="Birren B."/>
        </authorList>
    </citation>
    <scope>NUCLEOTIDE SEQUENCE [LARGE SCALE GENOMIC DNA]</scope>
    <source>
        <strain evidence="3">race PST-78</strain>
    </source>
</reference>
<sequence>MFWNKTTSSSSDEQPEPHSNHNQNEGLSSSTTEEGVTRSEGELKKKIDHEQLFQRVNSKISGNEPLSCMKSFDKLLGCYSVSSQIKSIYRFGDLDYDRCKVSFNDFKFCLNTKYHFDNSDPLNDQQSLRWNLHKSEKIFEGPNSQDVWDARPIEPLEPTLFK</sequence>
<proteinExistence type="predicted"/>
<feature type="compositionally biased region" description="Basic and acidic residues" evidence="1">
    <location>
        <begin position="35"/>
        <end position="44"/>
    </location>
</feature>
<dbReference type="AlphaFoldDB" id="A0A0L0VPC6"/>
<evidence type="ECO:0000313" key="2">
    <source>
        <dbReference type="EMBL" id="KNF01116.1"/>
    </source>
</evidence>
<name>A0A0L0VPC6_9BASI</name>
<dbReference type="PANTHER" id="PTHR28052:SF1">
    <property type="entry name" value="UPF0545 PROTEIN C22ORF39"/>
    <property type="match status" value="1"/>
</dbReference>
<feature type="compositionally biased region" description="Polar residues" evidence="1">
    <location>
        <begin position="1"/>
        <end position="12"/>
    </location>
</feature>
<gene>
    <name evidence="2" type="ORF">PSTG_05744</name>
</gene>
<evidence type="ECO:0000313" key="3">
    <source>
        <dbReference type="Proteomes" id="UP000054564"/>
    </source>
</evidence>
<feature type="compositionally biased region" description="Polar residues" evidence="1">
    <location>
        <begin position="20"/>
        <end position="34"/>
    </location>
</feature>